<feature type="transmembrane region" description="Helical" evidence="5">
    <location>
        <begin position="186"/>
        <end position="207"/>
    </location>
</feature>
<evidence type="ECO:0000259" key="6">
    <source>
        <dbReference type="PROSITE" id="PS51292"/>
    </source>
</evidence>
<dbReference type="AlphaFoldDB" id="A0AAE0SRN7"/>
<keyword evidence="5" id="KW-0472">Membrane</keyword>
<keyword evidence="5" id="KW-0812">Transmembrane</keyword>
<dbReference type="SUPFAM" id="SSF57850">
    <property type="entry name" value="RING/U-box"/>
    <property type="match status" value="1"/>
</dbReference>
<gene>
    <name evidence="7" type="ORF">CHS0354_015670</name>
</gene>
<feature type="transmembrane region" description="Helical" evidence="5">
    <location>
        <begin position="403"/>
        <end position="428"/>
    </location>
</feature>
<feature type="compositionally biased region" description="Polar residues" evidence="4">
    <location>
        <begin position="520"/>
        <end position="529"/>
    </location>
</feature>
<dbReference type="GO" id="GO:0008270">
    <property type="term" value="F:zinc ion binding"/>
    <property type="evidence" value="ECO:0007669"/>
    <property type="project" value="UniProtKB-KW"/>
</dbReference>
<feature type="transmembrane region" description="Helical" evidence="5">
    <location>
        <begin position="376"/>
        <end position="397"/>
    </location>
</feature>
<accession>A0AAE0SRN7</accession>
<dbReference type="InterPro" id="IPR011016">
    <property type="entry name" value="Znf_RING-CH"/>
</dbReference>
<dbReference type="PROSITE" id="PS51292">
    <property type="entry name" value="ZF_RING_CH"/>
    <property type="match status" value="1"/>
</dbReference>
<evidence type="ECO:0000313" key="7">
    <source>
        <dbReference type="EMBL" id="KAK3596817.1"/>
    </source>
</evidence>
<comment type="caution">
    <text evidence="7">The sequence shown here is derived from an EMBL/GenBank/DDBJ whole genome shotgun (WGS) entry which is preliminary data.</text>
</comment>
<feature type="transmembrane region" description="Helical" evidence="5">
    <location>
        <begin position="84"/>
        <end position="102"/>
    </location>
</feature>
<dbReference type="SMART" id="SM00744">
    <property type="entry name" value="RINGv"/>
    <property type="match status" value="1"/>
</dbReference>
<protein>
    <recommendedName>
        <fullName evidence="6">RING-CH-type domain-containing protein</fullName>
    </recommendedName>
</protein>
<sequence length="611" mass="68910">MDIYIHTDIVVEIITKLNLFFLQIQFCGNSCKDVNDRYFLTFGAVFVCLGAVAFVQLCLCIWGEHSRRKCSSLTNAYKFTIQKFLYFLIICATVVRGTYYLTKWRASDGATSELWLVYYPLLLTSFSLIVGLWAEDLVSRLYNGMFALIILTTVVFFLIYGVEVYFKFHGAESVLYDGLDAAQVHMSRTGLIAQACLQLFIVLFLILDGLKQLWMDKVSVPGLNLYDIGFRLVEFGVALWFPCVLWNCFRPEELWVLNPRRIFKQLSIDCHASESDLLIPKKQTSYGATEAHDTDLGDCWICYDNDRQDAGALIKPCKCRGDVSTVHHGCLKKWLAECVEAGHDFKCKICGKHYKLERGWVWQPNGVSSAECLKTLACLFVILGCPAAAILIANHLHEDNHKLLVIGGTICIEVFAIRIFASSILLVYKKMRLAGTKILGTVMSPIDPSDCPRNVDVTSSKRRTRTQSAPETEREVVLEVYKADASSICSSSDISNNDGCTEVTVQQRLEKVSDNCNAQGNSKNTTCCDDQNPFGKESLQNSDSSNDGRSFNADIEYQSSFADQSTDLFENLDNVLQDSVTFYDHHDYVFDSPWKASERESLSQIHLHDDK</sequence>
<feature type="region of interest" description="Disordered" evidence="4">
    <location>
        <begin position="452"/>
        <end position="473"/>
    </location>
</feature>
<evidence type="ECO:0000256" key="4">
    <source>
        <dbReference type="SAM" id="MobiDB-lite"/>
    </source>
</evidence>
<name>A0AAE0SRN7_9BIVA</name>
<evidence type="ECO:0000256" key="5">
    <source>
        <dbReference type="SAM" id="Phobius"/>
    </source>
</evidence>
<keyword evidence="3" id="KW-0862">Zinc</keyword>
<evidence type="ECO:0000256" key="1">
    <source>
        <dbReference type="ARBA" id="ARBA00022723"/>
    </source>
</evidence>
<dbReference type="CDD" id="cd16495">
    <property type="entry name" value="RING_CH-C4HC3_MARCH"/>
    <property type="match status" value="1"/>
</dbReference>
<dbReference type="Proteomes" id="UP001195483">
    <property type="component" value="Unassembled WGS sequence"/>
</dbReference>
<evidence type="ECO:0000256" key="2">
    <source>
        <dbReference type="ARBA" id="ARBA00022771"/>
    </source>
</evidence>
<dbReference type="EMBL" id="JAEAOA010000977">
    <property type="protein sequence ID" value="KAK3596817.1"/>
    <property type="molecule type" value="Genomic_DNA"/>
</dbReference>
<feature type="transmembrane region" description="Helical" evidence="5">
    <location>
        <begin position="114"/>
        <end position="134"/>
    </location>
</feature>
<keyword evidence="8" id="KW-1185">Reference proteome</keyword>
<keyword evidence="5" id="KW-1133">Transmembrane helix</keyword>
<reference evidence="7" key="1">
    <citation type="journal article" date="2021" name="Genome Biol. Evol.">
        <title>A High-Quality Reference Genome for a Parasitic Bivalve with Doubly Uniparental Inheritance (Bivalvia: Unionida).</title>
        <authorList>
            <person name="Smith C.H."/>
        </authorList>
    </citation>
    <scope>NUCLEOTIDE SEQUENCE</scope>
    <source>
        <strain evidence="7">CHS0354</strain>
    </source>
</reference>
<dbReference type="Pfam" id="PF12906">
    <property type="entry name" value="RINGv"/>
    <property type="match status" value="1"/>
</dbReference>
<reference evidence="7" key="2">
    <citation type="journal article" date="2021" name="Genome Biol. Evol.">
        <title>Developing a high-quality reference genome for a parasitic bivalve with doubly uniparental inheritance (Bivalvia: Unionida).</title>
        <authorList>
            <person name="Smith C.H."/>
        </authorList>
    </citation>
    <scope>NUCLEOTIDE SEQUENCE</scope>
    <source>
        <strain evidence="7">CHS0354</strain>
        <tissue evidence="7">Mantle</tissue>
    </source>
</reference>
<feature type="transmembrane region" description="Helical" evidence="5">
    <location>
        <begin position="146"/>
        <end position="166"/>
    </location>
</feature>
<evidence type="ECO:0000313" key="8">
    <source>
        <dbReference type="Proteomes" id="UP001195483"/>
    </source>
</evidence>
<feature type="region of interest" description="Disordered" evidence="4">
    <location>
        <begin position="520"/>
        <end position="551"/>
    </location>
</feature>
<reference evidence="7" key="3">
    <citation type="submission" date="2023-05" db="EMBL/GenBank/DDBJ databases">
        <authorList>
            <person name="Smith C.H."/>
        </authorList>
    </citation>
    <scope>NUCLEOTIDE SEQUENCE</scope>
    <source>
        <strain evidence="7">CHS0354</strain>
        <tissue evidence="7">Mantle</tissue>
    </source>
</reference>
<feature type="transmembrane region" description="Helical" evidence="5">
    <location>
        <begin position="38"/>
        <end position="63"/>
    </location>
</feature>
<dbReference type="PANTHER" id="PTHR20893">
    <property type="entry name" value="LD08641P"/>
    <property type="match status" value="1"/>
</dbReference>
<feature type="domain" description="RING-CH-type" evidence="6">
    <location>
        <begin position="291"/>
        <end position="357"/>
    </location>
</feature>
<evidence type="ECO:0000256" key="3">
    <source>
        <dbReference type="ARBA" id="ARBA00022833"/>
    </source>
</evidence>
<dbReference type="Gene3D" id="3.30.40.10">
    <property type="entry name" value="Zinc/RING finger domain, C3HC4 (zinc finger)"/>
    <property type="match status" value="1"/>
</dbReference>
<dbReference type="PANTHER" id="PTHR20893:SF2">
    <property type="entry name" value="LD08641P"/>
    <property type="match status" value="1"/>
</dbReference>
<feature type="compositionally biased region" description="Polar residues" evidence="4">
    <location>
        <begin position="538"/>
        <end position="549"/>
    </location>
</feature>
<proteinExistence type="predicted"/>
<organism evidence="7 8">
    <name type="scientific">Potamilus streckersoni</name>
    <dbReference type="NCBI Taxonomy" id="2493646"/>
    <lineage>
        <taxon>Eukaryota</taxon>
        <taxon>Metazoa</taxon>
        <taxon>Spiralia</taxon>
        <taxon>Lophotrochozoa</taxon>
        <taxon>Mollusca</taxon>
        <taxon>Bivalvia</taxon>
        <taxon>Autobranchia</taxon>
        <taxon>Heteroconchia</taxon>
        <taxon>Palaeoheterodonta</taxon>
        <taxon>Unionida</taxon>
        <taxon>Unionoidea</taxon>
        <taxon>Unionidae</taxon>
        <taxon>Ambleminae</taxon>
        <taxon>Lampsilini</taxon>
        <taxon>Potamilus</taxon>
    </lineage>
</organism>
<dbReference type="InterPro" id="IPR013083">
    <property type="entry name" value="Znf_RING/FYVE/PHD"/>
</dbReference>
<keyword evidence="2" id="KW-0863">Zinc-finger</keyword>
<keyword evidence="1" id="KW-0479">Metal-binding</keyword>